<dbReference type="InterPro" id="IPR036890">
    <property type="entry name" value="HATPase_C_sf"/>
</dbReference>
<dbReference type="SUPFAM" id="SSF55874">
    <property type="entry name" value="ATPase domain of HSP90 chaperone/DNA topoisomerase II/histidine kinase"/>
    <property type="match status" value="1"/>
</dbReference>
<evidence type="ECO:0000313" key="8">
    <source>
        <dbReference type="Proteomes" id="UP000198924"/>
    </source>
</evidence>
<feature type="transmembrane region" description="Helical" evidence="4">
    <location>
        <begin position="158"/>
        <end position="178"/>
    </location>
</feature>
<reference evidence="8" key="1">
    <citation type="submission" date="2016-10" db="EMBL/GenBank/DDBJ databases">
        <authorList>
            <person name="Varghese N."/>
            <person name="Submissions S."/>
        </authorList>
    </citation>
    <scope>NUCLEOTIDE SEQUENCE [LARGE SCALE GENOMIC DNA]</scope>
    <source>
        <strain evidence="8">DSM 11578</strain>
    </source>
</reference>
<dbReference type="InterPro" id="IPR005467">
    <property type="entry name" value="His_kinase_dom"/>
</dbReference>
<feature type="transmembrane region" description="Helical" evidence="4">
    <location>
        <begin position="21"/>
        <end position="41"/>
    </location>
</feature>
<dbReference type="EC" id="2.7.13.3" evidence="2"/>
<dbReference type="SMART" id="SM00388">
    <property type="entry name" value="HisKA"/>
    <property type="match status" value="1"/>
</dbReference>
<dbReference type="InterPro" id="IPR003594">
    <property type="entry name" value="HATPase_dom"/>
</dbReference>
<dbReference type="InterPro" id="IPR036097">
    <property type="entry name" value="HisK_dim/P_sf"/>
</dbReference>
<dbReference type="Gene3D" id="1.10.287.130">
    <property type="match status" value="1"/>
</dbReference>
<sequence length="534" mass="59459">MSSLPDSYKPYYQDPATWRALTVFASYRLFLATVLFLVYYLKLPPEFLGEADPRLYSFISLTYLLSASVLLVLTSRRWRDVQTQISLQAVIDIIALIIIIHASGGLHTGLGSLMLVVVVAGGALMPGRLAAFIAAMATLAVLLEVSYSQIAGDGVTKYSQAGILGATFFVTAWLAQWLSKKLQTSQVLAEERARDVENLAVLNQHIISQMHTGVLALDSHGNVTMLNASARQLLGIADNNSGFNLRENVPELGEQVWLWQQHSPNAFLPFQARAELPEVQASATQLDSGEILIYIENTSALAQQAQQLKLASLGRLTASIAHEIRNPLGAISHAGELLAEQYAADHMMTKLTSIILKHTQRVNNIIETILQMSRRKIAEPSMLVLNVWLSKFIREFSDIKQADDEDISLQVSTSDIHIAMDPEQLHQVIWNLMDNAWFHSNQELKPCIKIVVEQQNKQVCLDIIDNGPGVPEDVRAHLFEPFHSARQGGTGLGLYLARELCQANGARLNYIHDELNKGFFRISFPNEWQEMIKQ</sequence>
<dbReference type="RefSeq" id="WP_091711458.1">
    <property type="nucleotide sequence ID" value="NZ_FOSH01000002.1"/>
</dbReference>
<dbReference type="Gene3D" id="3.30.565.10">
    <property type="entry name" value="Histidine kinase-like ATPase, C-terminal domain"/>
    <property type="match status" value="1"/>
</dbReference>
<dbReference type="InterPro" id="IPR004358">
    <property type="entry name" value="Sig_transdc_His_kin-like_C"/>
</dbReference>
<dbReference type="PANTHER" id="PTHR43065">
    <property type="entry name" value="SENSOR HISTIDINE KINASE"/>
    <property type="match status" value="1"/>
</dbReference>
<dbReference type="Pfam" id="PF00512">
    <property type="entry name" value="HisKA"/>
    <property type="match status" value="1"/>
</dbReference>
<dbReference type="PROSITE" id="PS50112">
    <property type="entry name" value="PAS"/>
    <property type="match status" value="1"/>
</dbReference>
<comment type="catalytic activity">
    <reaction evidence="1">
        <text>ATP + protein L-histidine = ADP + protein N-phospho-L-histidine.</text>
        <dbReference type="EC" id="2.7.13.3"/>
    </reaction>
</comment>
<evidence type="ECO:0000256" key="2">
    <source>
        <dbReference type="ARBA" id="ARBA00012438"/>
    </source>
</evidence>
<feature type="transmembrane region" description="Helical" evidence="4">
    <location>
        <begin position="132"/>
        <end position="152"/>
    </location>
</feature>
<dbReference type="InterPro" id="IPR003661">
    <property type="entry name" value="HisK_dim/P_dom"/>
</dbReference>
<dbReference type="AlphaFoldDB" id="A0A1I3UT85"/>
<keyword evidence="4" id="KW-0472">Membrane</keyword>
<evidence type="ECO:0000256" key="1">
    <source>
        <dbReference type="ARBA" id="ARBA00000085"/>
    </source>
</evidence>
<feature type="transmembrane region" description="Helical" evidence="4">
    <location>
        <begin position="85"/>
        <end position="102"/>
    </location>
</feature>
<protein>
    <recommendedName>
        <fullName evidence="2">histidine kinase</fullName>
        <ecNumber evidence="2">2.7.13.3</ecNumber>
    </recommendedName>
</protein>
<dbReference type="Pfam" id="PF25323">
    <property type="entry name" value="6TM_PilS"/>
    <property type="match status" value="1"/>
</dbReference>
<dbReference type="Gene3D" id="3.30.450.20">
    <property type="entry name" value="PAS domain"/>
    <property type="match status" value="1"/>
</dbReference>
<dbReference type="PRINTS" id="PR00344">
    <property type="entry name" value="BCTRLSENSOR"/>
</dbReference>
<dbReference type="CDD" id="cd00082">
    <property type="entry name" value="HisKA"/>
    <property type="match status" value="1"/>
</dbReference>
<evidence type="ECO:0000259" key="5">
    <source>
        <dbReference type="PROSITE" id="PS50109"/>
    </source>
</evidence>
<keyword evidence="4" id="KW-0812">Transmembrane</keyword>
<dbReference type="PANTHER" id="PTHR43065:SF52">
    <property type="entry name" value="SENSOR PROTEIN KINASE PILS"/>
    <property type="match status" value="1"/>
</dbReference>
<keyword evidence="3" id="KW-0597">Phosphoprotein</keyword>
<evidence type="ECO:0000259" key="6">
    <source>
        <dbReference type="PROSITE" id="PS50112"/>
    </source>
</evidence>
<keyword evidence="7" id="KW-0808">Transferase</keyword>
<dbReference type="InterPro" id="IPR000014">
    <property type="entry name" value="PAS"/>
</dbReference>
<name>A0A1I3UT85_9GAMM</name>
<dbReference type="SUPFAM" id="SSF47384">
    <property type="entry name" value="Homodimeric domain of signal transducing histidine kinase"/>
    <property type="match status" value="1"/>
</dbReference>
<feature type="transmembrane region" description="Helical" evidence="4">
    <location>
        <begin position="53"/>
        <end position="73"/>
    </location>
</feature>
<evidence type="ECO:0000313" key="7">
    <source>
        <dbReference type="EMBL" id="SFJ85097.1"/>
    </source>
</evidence>
<feature type="domain" description="Histidine kinase" evidence="5">
    <location>
        <begin position="319"/>
        <end position="528"/>
    </location>
</feature>
<evidence type="ECO:0000256" key="4">
    <source>
        <dbReference type="SAM" id="Phobius"/>
    </source>
</evidence>
<keyword evidence="8" id="KW-1185">Reference proteome</keyword>
<dbReference type="STRING" id="45496.SAMN04488079_10259"/>
<gene>
    <name evidence="7" type="ORF">SAMN04488079_10259</name>
</gene>
<evidence type="ECO:0000256" key="3">
    <source>
        <dbReference type="ARBA" id="ARBA00022553"/>
    </source>
</evidence>
<dbReference type="Pfam" id="PF02518">
    <property type="entry name" value="HATPase_c"/>
    <property type="match status" value="1"/>
</dbReference>
<dbReference type="Proteomes" id="UP000198924">
    <property type="component" value="Unassembled WGS sequence"/>
</dbReference>
<dbReference type="PROSITE" id="PS50109">
    <property type="entry name" value="HIS_KIN"/>
    <property type="match status" value="1"/>
</dbReference>
<dbReference type="OrthoDB" id="9792686at2"/>
<dbReference type="SMART" id="SM00387">
    <property type="entry name" value="HATPase_c"/>
    <property type="match status" value="1"/>
</dbReference>
<keyword evidence="7" id="KW-0418">Kinase</keyword>
<accession>A0A1I3UT85</accession>
<organism evidence="7 8">
    <name type="scientific">Methylophaga sulfidovorans</name>
    <dbReference type="NCBI Taxonomy" id="45496"/>
    <lineage>
        <taxon>Bacteria</taxon>
        <taxon>Pseudomonadati</taxon>
        <taxon>Pseudomonadota</taxon>
        <taxon>Gammaproteobacteria</taxon>
        <taxon>Thiotrichales</taxon>
        <taxon>Piscirickettsiaceae</taxon>
        <taxon>Methylophaga</taxon>
    </lineage>
</organism>
<dbReference type="EMBL" id="FOSH01000002">
    <property type="protein sequence ID" value="SFJ85097.1"/>
    <property type="molecule type" value="Genomic_DNA"/>
</dbReference>
<dbReference type="GO" id="GO:0000155">
    <property type="term" value="F:phosphorelay sensor kinase activity"/>
    <property type="evidence" value="ECO:0007669"/>
    <property type="project" value="InterPro"/>
</dbReference>
<proteinExistence type="predicted"/>
<feature type="domain" description="PAS" evidence="6">
    <location>
        <begin position="205"/>
        <end position="236"/>
    </location>
</feature>
<keyword evidence="4" id="KW-1133">Transmembrane helix</keyword>